<dbReference type="Proteomes" id="UP000315460">
    <property type="component" value="Unassembled WGS sequence"/>
</dbReference>
<dbReference type="EMBL" id="FXTG01000002">
    <property type="protein sequence ID" value="SMO61473.1"/>
    <property type="molecule type" value="Genomic_DNA"/>
</dbReference>
<evidence type="ECO:0000313" key="2">
    <source>
        <dbReference type="Proteomes" id="UP000315460"/>
    </source>
</evidence>
<proteinExistence type="predicted"/>
<sequence length="272" mass="30273">MNNFTTMDSFPTGVSEKLAYYVYALVDPRTEQIFYVGKGHGERIFAHARAAAIKQDEGMNVKLDRIRDITKSGRSVGVYVIRHGIPSEKLAYEIEAAVIDTMKLANILSDDDAAEPLTNIVSGHRSAQVGLMDLPTLVSEYTAPRAPDITEPSLLIRISRLWTPTISEIDGGQGLYEATRQWWKLGERRGKARYAFAVSNGVVRAVYEIDQDSWEGGKHHKREEECRIVSAAEAERWRFSGRSASSMASFVGTDVSGYFTAGSQNPIRYVNC</sequence>
<keyword evidence="2" id="KW-1185">Reference proteome</keyword>
<protein>
    <recommendedName>
        <fullName evidence="3">GIY-YIG domain-containing protein</fullName>
    </recommendedName>
</protein>
<dbReference type="Pfam" id="PF22945">
    <property type="entry name" value="LEM-3_GIY-YIG"/>
    <property type="match status" value="1"/>
</dbReference>
<organism evidence="1 2">
    <name type="scientific">Dietzia kunjamensis subsp. schimae</name>
    <dbReference type="NCBI Taxonomy" id="498198"/>
    <lineage>
        <taxon>Bacteria</taxon>
        <taxon>Bacillati</taxon>
        <taxon>Actinomycetota</taxon>
        <taxon>Actinomycetes</taxon>
        <taxon>Mycobacteriales</taxon>
        <taxon>Dietziaceae</taxon>
        <taxon>Dietzia</taxon>
    </lineage>
</organism>
<comment type="caution">
    <text evidence="1">The sequence shown here is derived from an EMBL/GenBank/DDBJ whole genome shotgun (WGS) entry which is preliminary data.</text>
</comment>
<dbReference type="RefSeq" id="WP_154829642.1">
    <property type="nucleotide sequence ID" value="NZ_BAAAQH010000005.1"/>
</dbReference>
<dbReference type="CDD" id="cd10440">
    <property type="entry name" value="GIY-YIG_COG3680"/>
    <property type="match status" value="1"/>
</dbReference>
<name>A0ABY1MZV0_9ACTN</name>
<evidence type="ECO:0000313" key="1">
    <source>
        <dbReference type="EMBL" id="SMO61473.1"/>
    </source>
</evidence>
<accession>A0ABY1MZV0</accession>
<evidence type="ECO:0008006" key="3">
    <source>
        <dbReference type="Google" id="ProtNLM"/>
    </source>
</evidence>
<gene>
    <name evidence="1" type="ORF">SAMN06265174_102630</name>
</gene>
<reference evidence="1 2" key="1">
    <citation type="submission" date="2017-05" db="EMBL/GenBank/DDBJ databases">
        <authorList>
            <person name="Varghese N."/>
            <person name="Submissions S."/>
        </authorList>
    </citation>
    <scope>NUCLEOTIDE SEQUENCE [LARGE SCALE GENOMIC DNA]</scope>
    <source>
        <strain evidence="1 2">DSM 45139</strain>
    </source>
</reference>